<evidence type="ECO:0000256" key="11">
    <source>
        <dbReference type="SAM" id="MobiDB-lite"/>
    </source>
</evidence>
<feature type="compositionally biased region" description="Acidic residues" evidence="11">
    <location>
        <begin position="65"/>
        <end position="156"/>
    </location>
</feature>
<dbReference type="SUPFAM" id="SSF52540">
    <property type="entry name" value="P-loop containing nucleoside triphosphate hydrolases"/>
    <property type="match status" value="1"/>
</dbReference>
<feature type="compositionally biased region" description="Basic and acidic residues" evidence="11">
    <location>
        <begin position="279"/>
        <end position="302"/>
    </location>
</feature>
<protein>
    <recommendedName>
        <fullName evidence="10">Signal recognition particle receptor FtsY</fullName>
        <shortName evidence="10">SRP receptor</shortName>
        <ecNumber evidence="10">3.6.5.4</ecNumber>
    </recommendedName>
</protein>
<dbReference type="PROSITE" id="PS00300">
    <property type="entry name" value="SRP54"/>
    <property type="match status" value="1"/>
</dbReference>
<keyword evidence="15" id="KW-1185">Reference proteome</keyword>
<dbReference type="SUPFAM" id="SSF47364">
    <property type="entry name" value="Domain of the SRP/SRP receptor G-proteins"/>
    <property type="match status" value="1"/>
</dbReference>
<proteinExistence type="inferred from homology"/>
<dbReference type="GO" id="GO:0005886">
    <property type="term" value="C:plasma membrane"/>
    <property type="evidence" value="ECO:0007669"/>
    <property type="project" value="UniProtKB-SubCell"/>
</dbReference>
<dbReference type="Pfam" id="PF00448">
    <property type="entry name" value="SRP54"/>
    <property type="match status" value="1"/>
</dbReference>
<evidence type="ECO:0000256" key="1">
    <source>
        <dbReference type="ARBA" id="ARBA00022475"/>
    </source>
</evidence>
<dbReference type="InterPro" id="IPR000897">
    <property type="entry name" value="SRP54_GTPase_dom"/>
</dbReference>
<dbReference type="InterPro" id="IPR004390">
    <property type="entry name" value="SR_rcpt_FtsY"/>
</dbReference>
<evidence type="ECO:0000256" key="9">
    <source>
        <dbReference type="ARBA" id="ARBA00053570"/>
    </source>
</evidence>
<evidence type="ECO:0000256" key="12">
    <source>
        <dbReference type="SAM" id="Phobius"/>
    </source>
</evidence>
<dbReference type="GO" id="GO:0003924">
    <property type="term" value="F:GTPase activity"/>
    <property type="evidence" value="ECO:0007669"/>
    <property type="project" value="UniProtKB-UniRule"/>
</dbReference>
<dbReference type="CDD" id="cd17874">
    <property type="entry name" value="FtsY"/>
    <property type="match status" value="1"/>
</dbReference>
<dbReference type="SMART" id="SM00962">
    <property type="entry name" value="SRP54"/>
    <property type="match status" value="1"/>
</dbReference>
<evidence type="ECO:0000256" key="5">
    <source>
        <dbReference type="ARBA" id="ARBA00023134"/>
    </source>
</evidence>
<feature type="compositionally biased region" description="Basic and acidic residues" evidence="11">
    <location>
        <begin position="193"/>
        <end position="254"/>
    </location>
</feature>
<dbReference type="Gene3D" id="1.20.120.140">
    <property type="entry name" value="Signal recognition particle SRP54, nucleotide-binding domain"/>
    <property type="match status" value="1"/>
</dbReference>
<keyword evidence="12" id="KW-1133">Transmembrane helix</keyword>
<dbReference type="PANTHER" id="PTHR43134">
    <property type="entry name" value="SIGNAL RECOGNITION PARTICLE RECEPTOR SUBUNIT ALPHA"/>
    <property type="match status" value="1"/>
</dbReference>
<dbReference type="SMART" id="SM00382">
    <property type="entry name" value="AAA"/>
    <property type="match status" value="1"/>
</dbReference>
<feature type="compositionally biased region" description="Basic and acidic residues" evidence="11">
    <location>
        <begin position="157"/>
        <end position="166"/>
    </location>
</feature>
<dbReference type="Gene3D" id="3.40.50.300">
    <property type="entry name" value="P-loop containing nucleotide triphosphate hydrolases"/>
    <property type="match status" value="1"/>
</dbReference>
<dbReference type="Pfam" id="PF02881">
    <property type="entry name" value="SRP54_N"/>
    <property type="match status" value="1"/>
</dbReference>
<keyword evidence="12" id="KW-0812">Transmembrane</keyword>
<dbReference type="PANTHER" id="PTHR43134:SF1">
    <property type="entry name" value="SIGNAL RECOGNITION PARTICLE RECEPTOR SUBUNIT ALPHA"/>
    <property type="match status" value="1"/>
</dbReference>
<feature type="binding site" evidence="10">
    <location>
        <begin position="558"/>
        <end position="561"/>
    </location>
    <ligand>
        <name>GTP</name>
        <dbReference type="ChEBI" id="CHEBI:37565"/>
    </ligand>
</feature>
<feature type="transmembrane region" description="Helical" evidence="12">
    <location>
        <begin position="6"/>
        <end position="24"/>
    </location>
</feature>
<dbReference type="InterPro" id="IPR042101">
    <property type="entry name" value="SRP54_N_sf"/>
</dbReference>
<evidence type="ECO:0000256" key="3">
    <source>
        <dbReference type="ARBA" id="ARBA00022741"/>
    </source>
</evidence>
<accession>A0A2S9XDY5</accession>
<feature type="domain" description="SRP54-type proteins GTP-binding" evidence="13">
    <location>
        <begin position="579"/>
        <end position="592"/>
    </location>
</feature>
<dbReference type="Proteomes" id="UP000237968">
    <property type="component" value="Unassembled WGS sequence"/>
</dbReference>
<comment type="function">
    <text evidence="9">Involved in targeting and insertion of nascent membrane proteins into the cytoplasmic membrane. Acts as a receptor for the complex formed by the signal recognition particle (SRP) and the ribosome-nascent chain (RNC). Interaction with SRP-RNC leads to the transfer of the RNC complex to the Sec translocase for insertion into the membrane, the hydrolysis of GTP by both Ffh and FtsY, and the dissociation of the SRP-FtsY complex into the individual components.</text>
</comment>
<gene>
    <name evidence="10 14" type="primary">ftsY</name>
    <name evidence="14" type="ORF">ENSA5_58850</name>
</gene>
<evidence type="ECO:0000256" key="6">
    <source>
        <dbReference type="ARBA" id="ARBA00023136"/>
    </source>
</evidence>
<keyword evidence="7 10" id="KW-0675">Receptor</keyword>
<dbReference type="InterPro" id="IPR003593">
    <property type="entry name" value="AAA+_ATPase"/>
</dbReference>
<evidence type="ECO:0000256" key="2">
    <source>
        <dbReference type="ARBA" id="ARBA00022490"/>
    </source>
</evidence>
<dbReference type="FunFam" id="1.20.120.140:FF:000002">
    <property type="entry name" value="Signal recognition particle receptor FtsY"/>
    <property type="match status" value="1"/>
</dbReference>
<organism evidence="14 15">
    <name type="scientific">Enhygromyxa salina</name>
    <dbReference type="NCBI Taxonomy" id="215803"/>
    <lineage>
        <taxon>Bacteria</taxon>
        <taxon>Pseudomonadati</taxon>
        <taxon>Myxococcota</taxon>
        <taxon>Polyangia</taxon>
        <taxon>Nannocystales</taxon>
        <taxon>Nannocystaceae</taxon>
        <taxon>Enhygromyxa</taxon>
    </lineage>
</organism>
<feature type="compositionally biased region" description="Pro residues" evidence="11">
    <location>
        <begin position="169"/>
        <end position="180"/>
    </location>
</feature>
<keyword evidence="4 10" id="KW-0378">Hydrolase</keyword>
<dbReference type="HAMAP" id="MF_00920">
    <property type="entry name" value="FtsY"/>
    <property type="match status" value="1"/>
</dbReference>
<evidence type="ECO:0000256" key="4">
    <source>
        <dbReference type="ARBA" id="ARBA00022801"/>
    </source>
</evidence>
<name>A0A2S9XDY5_9BACT</name>
<dbReference type="GO" id="GO:0005737">
    <property type="term" value="C:cytoplasm"/>
    <property type="evidence" value="ECO:0007669"/>
    <property type="project" value="UniProtKB-SubCell"/>
</dbReference>
<feature type="binding site" evidence="10">
    <location>
        <begin position="489"/>
        <end position="493"/>
    </location>
    <ligand>
        <name>GTP</name>
        <dbReference type="ChEBI" id="CHEBI:37565"/>
    </ligand>
</feature>
<dbReference type="InterPro" id="IPR027417">
    <property type="entry name" value="P-loop_NTPase"/>
</dbReference>
<dbReference type="EMBL" id="PVNK01000259">
    <property type="protein sequence ID" value="PRP91075.1"/>
    <property type="molecule type" value="Genomic_DNA"/>
</dbReference>
<evidence type="ECO:0000259" key="13">
    <source>
        <dbReference type="PROSITE" id="PS00300"/>
    </source>
</evidence>
<comment type="subunit">
    <text evidence="10">Part of the signal recognition particle protein translocation system, which is composed of SRP and FtsY.</text>
</comment>
<comment type="catalytic activity">
    <reaction evidence="8 10">
        <text>GTP + H2O = GDP + phosphate + H(+)</text>
        <dbReference type="Rhea" id="RHEA:19669"/>
        <dbReference type="ChEBI" id="CHEBI:15377"/>
        <dbReference type="ChEBI" id="CHEBI:15378"/>
        <dbReference type="ChEBI" id="CHEBI:37565"/>
        <dbReference type="ChEBI" id="CHEBI:43474"/>
        <dbReference type="ChEBI" id="CHEBI:58189"/>
        <dbReference type="EC" id="3.6.5.4"/>
    </reaction>
</comment>
<feature type="compositionally biased region" description="Basic and acidic residues" evidence="11">
    <location>
        <begin position="46"/>
        <end position="64"/>
    </location>
</feature>
<evidence type="ECO:0000256" key="8">
    <source>
        <dbReference type="ARBA" id="ARBA00048027"/>
    </source>
</evidence>
<dbReference type="GO" id="GO:0006614">
    <property type="term" value="P:SRP-dependent cotranslational protein targeting to membrane"/>
    <property type="evidence" value="ECO:0007669"/>
    <property type="project" value="InterPro"/>
</dbReference>
<sequence length="620" mass="66353">MGPGDIIIIVVLAIAAGAIIWLVARPKKELPPAKTADALGPSAPDKASKAPDEDEAAPKAKAAPDDEDEAEAAPDDEDKAAPDDEDKAEAAPDDEDKAEAAPDDEDKAEAAPDDEDKAAPEDGEEAADKDEAAPEDGEEAADKDEAEPEAPSEPDSDAEKPADKALPRFAPPPTFAPPPSFKKAPKVTPPKVAEPEAEKPEAEKPEAEKPEAEKPEAEKPEAEKPEPEAEKPEPEAEKPEPEAEKPEPEAEKPEPAAAAKEPEPEPEPEARAPVPMPVDKPKVPTREEREQAELEAKKGERERLRKGLKKTKGGFIARLARLFKGKPKVSEDLKDDIEEVLFTADIGAKTAEALLESVTSELDKREVADPDAVWAVIRAKALEILEIDAGPLEYTPEVGPYTLLMIGVNGVGKTTTIGKLAARHVDAGRKTLMVAGDTYRAAAGEQLEIWARRVGCDIHMGKDGADPSSVLFDGITRGRKEGYDVVLCDTAGRLHTRKELMDELEKMGRAASKALSAGRDALEPHDTFLVLDATIGQNALAQAQMFKETMRFSGLVLTKLDGTAKGGVVLGVVDELKIPIRYIGIGEGVDDLRRFDPEAFCEVLFQPDEAGADANDGDEE</sequence>
<dbReference type="EC" id="3.6.5.4" evidence="10"/>
<dbReference type="GO" id="GO:0005047">
    <property type="term" value="F:signal recognition particle binding"/>
    <property type="evidence" value="ECO:0007669"/>
    <property type="project" value="TreeGrafter"/>
</dbReference>
<comment type="similarity">
    <text evidence="10">Belongs to the GTP-binding SRP family. FtsY subfamily.</text>
</comment>
<comment type="caution">
    <text evidence="14">The sequence shown here is derived from an EMBL/GenBank/DDBJ whole genome shotgun (WGS) entry which is preliminary data.</text>
</comment>
<keyword evidence="1 10" id="KW-1003">Cell membrane</keyword>
<dbReference type="SMART" id="SM00963">
    <property type="entry name" value="SRP54_N"/>
    <property type="match status" value="1"/>
</dbReference>
<reference evidence="14 15" key="1">
    <citation type="submission" date="2018-03" db="EMBL/GenBank/DDBJ databases">
        <title>Draft Genome Sequences of the Obligatory Marine Myxobacteria Enhygromyxa salina SWB005.</title>
        <authorList>
            <person name="Poehlein A."/>
            <person name="Moghaddam J.A."/>
            <person name="Harms H."/>
            <person name="Alanjari M."/>
            <person name="Koenig G.M."/>
            <person name="Daniel R."/>
            <person name="Schaeberle T.F."/>
        </authorList>
    </citation>
    <scope>NUCLEOTIDE SEQUENCE [LARGE SCALE GENOMIC DNA]</scope>
    <source>
        <strain evidence="14 15">SWB005</strain>
    </source>
</reference>
<keyword evidence="2 10" id="KW-0963">Cytoplasm</keyword>
<evidence type="ECO:0000313" key="15">
    <source>
        <dbReference type="Proteomes" id="UP000237968"/>
    </source>
</evidence>
<evidence type="ECO:0000256" key="10">
    <source>
        <dbReference type="HAMAP-Rule" id="MF_00920"/>
    </source>
</evidence>
<dbReference type="FunFam" id="3.40.50.300:FF:000053">
    <property type="entry name" value="Signal recognition particle receptor FtsY"/>
    <property type="match status" value="1"/>
</dbReference>
<evidence type="ECO:0000256" key="7">
    <source>
        <dbReference type="ARBA" id="ARBA00023170"/>
    </source>
</evidence>
<feature type="binding site" evidence="10">
    <location>
        <begin position="407"/>
        <end position="414"/>
    </location>
    <ligand>
        <name>GTP</name>
        <dbReference type="ChEBI" id="CHEBI:37565"/>
    </ligand>
</feature>
<dbReference type="InterPro" id="IPR036225">
    <property type="entry name" value="SRP/SRP_N"/>
</dbReference>
<feature type="region of interest" description="Disordered" evidence="11">
    <location>
        <begin position="31"/>
        <end position="302"/>
    </location>
</feature>
<dbReference type="InterPro" id="IPR013822">
    <property type="entry name" value="Signal_recog_particl_SRP54_hlx"/>
</dbReference>
<dbReference type="AlphaFoldDB" id="A0A2S9XDY5"/>
<dbReference type="NCBIfam" id="TIGR00064">
    <property type="entry name" value="ftsY"/>
    <property type="match status" value="1"/>
</dbReference>
<evidence type="ECO:0000313" key="14">
    <source>
        <dbReference type="EMBL" id="PRP91075.1"/>
    </source>
</evidence>
<comment type="subcellular location">
    <subcellularLocation>
        <location evidence="10">Cell membrane</location>
        <topology evidence="10">Peripheral membrane protein</topology>
        <orientation evidence="10">Cytoplasmic side</orientation>
    </subcellularLocation>
    <subcellularLocation>
        <location evidence="10">Cytoplasm</location>
    </subcellularLocation>
</comment>
<keyword evidence="6 10" id="KW-0472">Membrane</keyword>
<keyword evidence="5 10" id="KW-0342">GTP-binding</keyword>
<dbReference type="RefSeq" id="WP_181198287.1">
    <property type="nucleotide sequence ID" value="NZ_PVNK01000259.1"/>
</dbReference>
<dbReference type="GO" id="GO:0005525">
    <property type="term" value="F:GTP binding"/>
    <property type="evidence" value="ECO:0007669"/>
    <property type="project" value="UniProtKB-UniRule"/>
</dbReference>
<keyword evidence="3 10" id="KW-0547">Nucleotide-binding</keyword>